<evidence type="ECO:0000256" key="11">
    <source>
        <dbReference type="SAM" id="MobiDB-lite"/>
    </source>
</evidence>
<gene>
    <name evidence="12" type="ORF">TVAG_120870</name>
</gene>
<evidence type="ECO:0000256" key="8">
    <source>
        <dbReference type="ARBA" id="ARBA00023186"/>
    </source>
</evidence>
<evidence type="ECO:0000256" key="7">
    <source>
        <dbReference type="ARBA" id="ARBA00022837"/>
    </source>
</evidence>
<comment type="subcellular location">
    <subcellularLocation>
        <location evidence="1">Endoplasmic reticulum</location>
    </subcellularLocation>
</comment>
<evidence type="ECO:0000256" key="4">
    <source>
        <dbReference type="ARBA" id="ARBA00022734"/>
    </source>
</evidence>
<dbReference type="InParanoid" id="A2D7N2"/>
<dbReference type="Gene3D" id="2.60.120.200">
    <property type="match status" value="1"/>
</dbReference>
<accession>A2D7N2</accession>
<dbReference type="PANTHER" id="PTHR11073:SF2">
    <property type="entry name" value="CALRETICULIN"/>
    <property type="match status" value="1"/>
</dbReference>
<dbReference type="GO" id="GO:0005509">
    <property type="term" value="F:calcium ion binding"/>
    <property type="evidence" value="ECO:0000318"/>
    <property type="project" value="GO_Central"/>
</dbReference>
<sequence>MFVFLLSNCFSRVYLEEHFDPGWEKNWSRPEKVKRGVLLGKFRSSAGTYYADEIKQRGLETMDAHRYYLFYSNFTEPFDTRDKDLIIQYTVRLDMYIDCAGAYIKLLGPPNKQVEFSNESQYSIMFGPDICGANLHQTKVAIGYNDSYYTIKDNLNANKDHLTHGYTLIIRKNNTVEVKIDGETKISEKLQDLFDIPKVTTIPDPNSVKPADWDDIEYIIDENDKKPADWVDDEFIEDPDAFRPPSFDDSMEWVPPMIKNPDYIGEWKPRFIPNPNFKGFWTPKMIEVEPTPDPQFGHFQSLTFLGIDVFQSCPGTILGNFLVTDDEEYAKKALKEAFLSIRSDEIESFDIHSDATKREKVRESKYNEKDYDVFQKLDAMSSDDEVLKAKKMDALKAKKESEKIKEKKLKKKEAKHDYMNEL</sequence>
<dbReference type="STRING" id="5722.A2D7N2"/>
<feature type="disulfide bond" evidence="9">
    <location>
        <begin position="99"/>
        <end position="131"/>
    </location>
</feature>
<evidence type="ECO:0000256" key="2">
    <source>
        <dbReference type="ARBA" id="ARBA00010983"/>
    </source>
</evidence>
<proteinExistence type="inferred from homology"/>
<dbReference type="GO" id="GO:0051082">
    <property type="term" value="F:unfolded protein binding"/>
    <property type="evidence" value="ECO:0007669"/>
    <property type="project" value="InterPro"/>
</dbReference>
<evidence type="ECO:0000313" key="13">
    <source>
        <dbReference type="Proteomes" id="UP000001542"/>
    </source>
</evidence>
<dbReference type="InterPro" id="IPR009033">
    <property type="entry name" value="Calreticulin/calnexin_P_dom_sf"/>
</dbReference>
<dbReference type="GO" id="GO:0030246">
    <property type="term" value="F:carbohydrate binding"/>
    <property type="evidence" value="ECO:0007669"/>
    <property type="project" value="UniProtKB-KW"/>
</dbReference>
<evidence type="ECO:0000256" key="10">
    <source>
        <dbReference type="RuleBase" id="RU362126"/>
    </source>
</evidence>
<evidence type="ECO:0000256" key="6">
    <source>
        <dbReference type="ARBA" id="ARBA00022833"/>
    </source>
</evidence>
<dbReference type="InterPro" id="IPR018124">
    <property type="entry name" value="Calret/calnex_CS"/>
</dbReference>
<keyword evidence="7" id="KW-0106">Calcium</keyword>
<dbReference type="KEGG" id="tva:4720715"/>
<dbReference type="EMBL" id="DS113177">
    <property type="protein sequence ID" value="EAY23749.1"/>
    <property type="molecule type" value="Genomic_DNA"/>
</dbReference>
<protein>
    <submittedName>
        <fullName evidence="12">Calreticulin family protein</fullName>
    </submittedName>
</protein>
<dbReference type="PRINTS" id="PR00626">
    <property type="entry name" value="CALRETICULIN"/>
</dbReference>
<keyword evidence="9" id="KW-1015">Disulfide bond</keyword>
<dbReference type="GO" id="GO:0005789">
    <property type="term" value="C:endoplasmic reticulum membrane"/>
    <property type="evidence" value="ECO:0000318"/>
    <property type="project" value="GO_Central"/>
</dbReference>
<evidence type="ECO:0000256" key="1">
    <source>
        <dbReference type="ARBA" id="ARBA00004240"/>
    </source>
</evidence>
<evidence type="ECO:0000313" key="12">
    <source>
        <dbReference type="EMBL" id="EAY23749.1"/>
    </source>
</evidence>
<evidence type="ECO:0000256" key="9">
    <source>
        <dbReference type="PIRSR" id="PIRSR601580-3"/>
    </source>
</evidence>
<dbReference type="Pfam" id="PF00262">
    <property type="entry name" value="Calreticulin"/>
    <property type="match status" value="2"/>
</dbReference>
<dbReference type="OMA" id="DNRAGEW"/>
<dbReference type="VEuPathDB" id="TrichDB:TVAGG3_0994000"/>
<dbReference type="RefSeq" id="XP_001276997.1">
    <property type="nucleotide sequence ID" value="XM_001276996.1"/>
</dbReference>
<reference evidence="12" key="1">
    <citation type="submission" date="2006-10" db="EMBL/GenBank/DDBJ databases">
        <authorList>
            <person name="Amadeo P."/>
            <person name="Zhao Q."/>
            <person name="Wortman J."/>
            <person name="Fraser-Liggett C."/>
            <person name="Carlton J."/>
        </authorList>
    </citation>
    <scope>NUCLEOTIDE SEQUENCE</scope>
    <source>
        <strain evidence="12">G3</strain>
    </source>
</reference>
<keyword evidence="13" id="KW-1185">Reference proteome</keyword>
<feature type="region of interest" description="Disordered" evidence="11">
    <location>
        <begin position="402"/>
        <end position="422"/>
    </location>
</feature>
<dbReference type="GO" id="GO:0006457">
    <property type="term" value="P:protein folding"/>
    <property type="evidence" value="ECO:0000318"/>
    <property type="project" value="GO_Central"/>
</dbReference>
<comment type="similarity">
    <text evidence="2 10">Belongs to the calreticulin family.</text>
</comment>
<dbReference type="InterPro" id="IPR013320">
    <property type="entry name" value="ConA-like_dom_sf"/>
</dbReference>
<dbReference type="InterPro" id="IPR001580">
    <property type="entry name" value="Calret/calnex"/>
</dbReference>
<dbReference type="PANTHER" id="PTHR11073">
    <property type="entry name" value="CALRETICULIN AND CALNEXIN"/>
    <property type="match status" value="1"/>
</dbReference>
<evidence type="ECO:0000256" key="5">
    <source>
        <dbReference type="ARBA" id="ARBA00022824"/>
    </source>
</evidence>
<keyword evidence="3" id="KW-0479">Metal-binding</keyword>
<dbReference type="FunFam" id="2.10.250.10:FF:000009">
    <property type="entry name" value="Calreticulin family protein"/>
    <property type="match status" value="1"/>
</dbReference>
<dbReference type="SMR" id="A2D7N2"/>
<keyword evidence="6" id="KW-0862">Zinc</keyword>
<keyword evidence="8 10" id="KW-0143">Chaperone</keyword>
<dbReference type="PROSITE" id="PS00804">
    <property type="entry name" value="CALRETICULIN_2"/>
    <property type="match status" value="1"/>
</dbReference>
<reference evidence="12" key="2">
    <citation type="journal article" date="2007" name="Science">
        <title>Draft genome sequence of the sexually transmitted pathogen Trichomonas vaginalis.</title>
        <authorList>
            <person name="Carlton J.M."/>
            <person name="Hirt R.P."/>
            <person name="Silva J.C."/>
            <person name="Delcher A.L."/>
            <person name="Schatz M."/>
            <person name="Zhao Q."/>
            <person name="Wortman J.R."/>
            <person name="Bidwell S.L."/>
            <person name="Alsmark U.C.M."/>
            <person name="Besteiro S."/>
            <person name="Sicheritz-Ponten T."/>
            <person name="Noel C.J."/>
            <person name="Dacks J.B."/>
            <person name="Foster P.G."/>
            <person name="Simillion C."/>
            <person name="Van de Peer Y."/>
            <person name="Miranda-Saavedra D."/>
            <person name="Barton G.J."/>
            <person name="Westrop G.D."/>
            <person name="Mueller S."/>
            <person name="Dessi D."/>
            <person name="Fiori P.L."/>
            <person name="Ren Q."/>
            <person name="Paulsen I."/>
            <person name="Zhang H."/>
            <person name="Bastida-Corcuera F.D."/>
            <person name="Simoes-Barbosa A."/>
            <person name="Brown M.T."/>
            <person name="Hayes R.D."/>
            <person name="Mukherjee M."/>
            <person name="Okumura C.Y."/>
            <person name="Schneider R."/>
            <person name="Smith A.J."/>
            <person name="Vanacova S."/>
            <person name="Villalvazo M."/>
            <person name="Haas B.J."/>
            <person name="Pertea M."/>
            <person name="Feldblyum T.V."/>
            <person name="Utterback T.R."/>
            <person name="Shu C.L."/>
            <person name="Osoegawa K."/>
            <person name="de Jong P.J."/>
            <person name="Hrdy I."/>
            <person name="Horvathova L."/>
            <person name="Zubacova Z."/>
            <person name="Dolezal P."/>
            <person name="Malik S.B."/>
            <person name="Logsdon J.M. Jr."/>
            <person name="Henze K."/>
            <person name="Gupta A."/>
            <person name="Wang C.C."/>
            <person name="Dunne R.L."/>
            <person name="Upcroft J.A."/>
            <person name="Upcroft P."/>
            <person name="White O."/>
            <person name="Salzberg S.L."/>
            <person name="Tang P."/>
            <person name="Chiu C.-H."/>
            <person name="Lee Y.-S."/>
            <person name="Embley T.M."/>
            <person name="Coombs G.H."/>
            <person name="Mottram J.C."/>
            <person name="Tachezy J."/>
            <person name="Fraser-Liggett C.M."/>
            <person name="Johnson P.J."/>
        </authorList>
    </citation>
    <scope>NUCLEOTIDE SEQUENCE [LARGE SCALE GENOMIC DNA]</scope>
    <source>
        <strain evidence="12">G3</strain>
    </source>
</reference>
<dbReference type="SUPFAM" id="SSF49899">
    <property type="entry name" value="Concanavalin A-like lectins/glucanases"/>
    <property type="match status" value="1"/>
</dbReference>
<dbReference type="AlphaFoldDB" id="A2D7N2"/>
<dbReference type="VEuPathDB" id="TrichDB:TVAG_120870"/>
<dbReference type="GO" id="GO:0036503">
    <property type="term" value="P:ERAD pathway"/>
    <property type="evidence" value="ECO:0000318"/>
    <property type="project" value="GO_Central"/>
</dbReference>
<keyword evidence="4" id="KW-0430">Lectin</keyword>
<dbReference type="Proteomes" id="UP000001542">
    <property type="component" value="Unassembled WGS sequence"/>
</dbReference>
<dbReference type="eggNOG" id="KOG0674">
    <property type="taxonomic scope" value="Eukaryota"/>
</dbReference>
<keyword evidence="5 10" id="KW-0256">Endoplasmic reticulum</keyword>
<dbReference type="SUPFAM" id="SSF63887">
    <property type="entry name" value="P-domain of calnexin/calreticulin"/>
    <property type="match status" value="1"/>
</dbReference>
<evidence type="ECO:0000256" key="3">
    <source>
        <dbReference type="ARBA" id="ARBA00022723"/>
    </source>
</evidence>
<organism evidence="12 13">
    <name type="scientific">Trichomonas vaginalis (strain ATCC PRA-98 / G3)</name>
    <dbReference type="NCBI Taxonomy" id="412133"/>
    <lineage>
        <taxon>Eukaryota</taxon>
        <taxon>Metamonada</taxon>
        <taxon>Parabasalia</taxon>
        <taxon>Trichomonadida</taxon>
        <taxon>Trichomonadidae</taxon>
        <taxon>Trichomonas</taxon>
    </lineage>
</organism>
<name>A2D7N2_TRIV3</name>
<dbReference type="Gene3D" id="2.10.250.10">
    <property type="entry name" value="Calreticulin/calnexin, P domain"/>
    <property type="match status" value="1"/>
</dbReference>
<dbReference type="OrthoDB" id="1938156at2759"/>